<evidence type="ECO:0000313" key="2">
    <source>
        <dbReference type="Proteomes" id="UP001595704"/>
    </source>
</evidence>
<comment type="caution">
    <text evidence="1">The sequence shown here is derived from an EMBL/GenBank/DDBJ whole genome shotgun (WGS) entry which is preliminary data.</text>
</comment>
<dbReference type="Proteomes" id="UP001595704">
    <property type="component" value="Unassembled WGS sequence"/>
</dbReference>
<name>A0ABV7UID1_9HYPH</name>
<dbReference type="RefSeq" id="WP_191319519.1">
    <property type="nucleotide sequence ID" value="NZ_BNCG01000009.1"/>
</dbReference>
<organism evidence="1 2">
    <name type="scientific">Camelimonas fluminis</name>
    <dbReference type="NCBI Taxonomy" id="1576911"/>
    <lineage>
        <taxon>Bacteria</taxon>
        <taxon>Pseudomonadati</taxon>
        <taxon>Pseudomonadota</taxon>
        <taxon>Alphaproteobacteria</taxon>
        <taxon>Hyphomicrobiales</taxon>
        <taxon>Chelatococcaceae</taxon>
        <taxon>Camelimonas</taxon>
    </lineage>
</organism>
<sequence length="131" mass="14187">MRLIRISPHAAHQAPAQAGVFLLCGYSAVDVGGREEIHAGKAFSAAWSWDRGLRRRCCVLATVPLWRPLFGNTQRNLALLAWDAGFQSDVVALVATPHFAALRPNHKAGNARNGWCGLRRNASAPPLSPVL</sequence>
<accession>A0ABV7UID1</accession>
<protein>
    <submittedName>
        <fullName evidence="1">Uncharacterized protein</fullName>
    </submittedName>
</protein>
<reference evidence="2" key="1">
    <citation type="journal article" date="2019" name="Int. J. Syst. Evol. Microbiol.">
        <title>The Global Catalogue of Microorganisms (GCM) 10K type strain sequencing project: providing services to taxonomists for standard genome sequencing and annotation.</title>
        <authorList>
            <consortium name="The Broad Institute Genomics Platform"/>
            <consortium name="The Broad Institute Genome Sequencing Center for Infectious Disease"/>
            <person name="Wu L."/>
            <person name="Ma J."/>
        </authorList>
    </citation>
    <scope>NUCLEOTIDE SEQUENCE [LARGE SCALE GENOMIC DNA]</scope>
    <source>
        <strain evidence="2">KCTC 42282</strain>
    </source>
</reference>
<gene>
    <name evidence="1" type="ORF">ACFONL_12430</name>
</gene>
<keyword evidence="2" id="KW-1185">Reference proteome</keyword>
<proteinExistence type="predicted"/>
<dbReference type="EMBL" id="JBHRYC010000058">
    <property type="protein sequence ID" value="MFC3638169.1"/>
    <property type="molecule type" value="Genomic_DNA"/>
</dbReference>
<evidence type="ECO:0000313" key="1">
    <source>
        <dbReference type="EMBL" id="MFC3638169.1"/>
    </source>
</evidence>